<sequence length="68" mass="8144">MRVIDTLFVKRLREVHKNATFKVVWTNRLYHLYINGKVALITPSMYHLERAYIFGMVDVENYIEKINA</sequence>
<name>A0A8S5RRY8_9CAUD</name>
<protein>
    <submittedName>
        <fullName evidence="1">Uncharacterized protein</fullName>
    </submittedName>
</protein>
<reference evidence="1" key="1">
    <citation type="journal article" date="2021" name="Proc. Natl. Acad. Sci. U.S.A.">
        <title>A Catalog of Tens of Thousands of Viruses from Human Metagenomes Reveals Hidden Associations with Chronic Diseases.</title>
        <authorList>
            <person name="Tisza M.J."/>
            <person name="Buck C.B."/>
        </authorList>
    </citation>
    <scope>NUCLEOTIDE SEQUENCE</scope>
    <source>
        <strain evidence="1">CtwNf2</strain>
    </source>
</reference>
<accession>A0A8S5RRY8</accession>
<organism evidence="1">
    <name type="scientific">Siphoviridae sp. ctwNf2</name>
    <dbReference type="NCBI Taxonomy" id="2827597"/>
    <lineage>
        <taxon>Viruses</taxon>
        <taxon>Duplodnaviria</taxon>
        <taxon>Heunggongvirae</taxon>
        <taxon>Uroviricota</taxon>
        <taxon>Caudoviricetes</taxon>
    </lineage>
</organism>
<proteinExistence type="predicted"/>
<evidence type="ECO:0000313" key="1">
    <source>
        <dbReference type="EMBL" id="DAE91924.1"/>
    </source>
</evidence>
<dbReference type="EMBL" id="BK057791">
    <property type="protein sequence ID" value="DAE91924.1"/>
    <property type="molecule type" value="Genomic_DNA"/>
</dbReference>